<evidence type="ECO:0000313" key="1">
    <source>
        <dbReference type="EMBL" id="GFS46795.1"/>
    </source>
</evidence>
<sequence>AENPSTKTDACAVKAFVAAFSEFAKSSNILTQQFEWLQTNAGNLDKELF</sequence>
<feature type="non-terminal residue" evidence="1">
    <location>
        <position position="49"/>
    </location>
</feature>
<dbReference type="Proteomes" id="UP000887013">
    <property type="component" value="Unassembled WGS sequence"/>
</dbReference>
<dbReference type="AlphaFoldDB" id="A0A8X6IIS0"/>
<feature type="non-terminal residue" evidence="1">
    <location>
        <position position="1"/>
    </location>
</feature>
<comment type="caution">
    <text evidence="1">The sequence shown here is derived from an EMBL/GenBank/DDBJ whole genome shotgun (WGS) entry which is preliminary data.</text>
</comment>
<proteinExistence type="predicted"/>
<dbReference type="EMBL" id="BMAW01112086">
    <property type="protein sequence ID" value="GFT50983.1"/>
    <property type="molecule type" value="Genomic_DNA"/>
</dbReference>
<accession>A0A8X6IIS0</accession>
<protein>
    <submittedName>
        <fullName evidence="1">Uncharacterized protein</fullName>
    </submittedName>
</protein>
<organism evidence="1 3">
    <name type="scientific">Nephila pilipes</name>
    <name type="common">Giant wood spider</name>
    <name type="synonym">Nephila maculata</name>
    <dbReference type="NCBI Taxonomy" id="299642"/>
    <lineage>
        <taxon>Eukaryota</taxon>
        <taxon>Metazoa</taxon>
        <taxon>Ecdysozoa</taxon>
        <taxon>Arthropoda</taxon>
        <taxon>Chelicerata</taxon>
        <taxon>Arachnida</taxon>
        <taxon>Araneae</taxon>
        <taxon>Araneomorphae</taxon>
        <taxon>Entelegynae</taxon>
        <taxon>Araneoidea</taxon>
        <taxon>Nephilidae</taxon>
        <taxon>Nephila</taxon>
    </lineage>
</organism>
<reference evidence="1" key="1">
    <citation type="submission" date="2020-08" db="EMBL/GenBank/DDBJ databases">
        <title>Multicomponent nature underlies the extraordinary mechanical properties of spider dragline silk.</title>
        <authorList>
            <person name="Kono N."/>
            <person name="Nakamura H."/>
            <person name="Mori M."/>
            <person name="Yoshida Y."/>
            <person name="Ohtoshi R."/>
            <person name="Malay A.D."/>
            <person name="Moran D.A.P."/>
            <person name="Tomita M."/>
            <person name="Numata K."/>
            <person name="Arakawa K."/>
        </authorList>
    </citation>
    <scope>NUCLEOTIDE SEQUENCE</scope>
</reference>
<name>A0A8X6IIS0_NEPPI</name>
<evidence type="ECO:0000313" key="2">
    <source>
        <dbReference type="EMBL" id="GFT50983.1"/>
    </source>
</evidence>
<evidence type="ECO:0000313" key="3">
    <source>
        <dbReference type="Proteomes" id="UP000887013"/>
    </source>
</evidence>
<dbReference type="EMBL" id="BMAW01090839">
    <property type="protein sequence ID" value="GFS46795.1"/>
    <property type="molecule type" value="Genomic_DNA"/>
</dbReference>
<keyword evidence="3" id="KW-1185">Reference proteome</keyword>
<gene>
    <name evidence="2" type="ORF">NPIL_432141</name>
    <name evidence="1" type="ORF">NPIL_628451</name>
</gene>